<feature type="transmembrane region" description="Helical" evidence="1">
    <location>
        <begin position="24"/>
        <end position="45"/>
    </location>
</feature>
<evidence type="ECO:0000259" key="2">
    <source>
        <dbReference type="Pfam" id="PF13239"/>
    </source>
</evidence>
<keyword evidence="4" id="KW-1185">Reference proteome</keyword>
<proteinExistence type="predicted"/>
<dbReference type="Proteomes" id="UP000199514">
    <property type="component" value="Unassembled WGS sequence"/>
</dbReference>
<evidence type="ECO:0000256" key="1">
    <source>
        <dbReference type="SAM" id="Phobius"/>
    </source>
</evidence>
<keyword evidence="1" id="KW-0472">Membrane</keyword>
<evidence type="ECO:0000313" key="3">
    <source>
        <dbReference type="EMBL" id="SFC14671.1"/>
    </source>
</evidence>
<dbReference type="EMBL" id="FOLE01000003">
    <property type="protein sequence ID" value="SFC14671.1"/>
    <property type="molecule type" value="Genomic_DNA"/>
</dbReference>
<keyword evidence="1" id="KW-0812">Transmembrane</keyword>
<feature type="domain" description="2TM" evidence="2">
    <location>
        <begin position="14"/>
        <end position="87"/>
    </location>
</feature>
<dbReference type="AlphaFoldDB" id="A0A1I1GT34"/>
<dbReference type="STRING" id="927664.SAMN05421780_10379"/>
<sequence>MEMQQQDSETYYREAGKKVKKIKAFYTSLVIYILVNSGLAAINMIKTPNHIWFIWPLFGWGIGLVMHGLSAFDLFFCKDWEERKTREIAARMQGYKKVHIKKD</sequence>
<gene>
    <name evidence="3" type="ORF">SAMN05421780_10379</name>
</gene>
<dbReference type="RefSeq" id="WP_221405349.1">
    <property type="nucleotide sequence ID" value="NZ_FOLE01000003.1"/>
</dbReference>
<name>A0A1I1GT34_9BACT</name>
<keyword evidence="1" id="KW-1133">Transmembrane helix</keyword>
<protein>
    <submittedName>
        <fullName evidence="3">2TM domain-containing protein</fullName>
    </submittedName>
</protein>
<reference evidence="3 4" key="1">
    <citation type="submission" date="2016-10" db="EMBL/GenBank/DDBJ databases">
        <authorList>
            <person name="de Groot N.N."/>
        </authorList>
    </citation>
    <scope>NUCLEOTIDE SEQUENCE [LARGE SCALE GENOMIC DNA]</scope>
    <source>
        <strain evidence="3 4">DSM 6793</strain>
    </source>
</reference>
<dbReference type="InterPro" id="IPR025698">
    <property type="entry name" value="2TM_dom"/>
</dbReference>
<accession>A0A1I1GT34</accession>
<evidence type="ECO:0000313" key="4">
    <source>
        <dbReference type="Proteomes" id="UP000199514"/>
    </source>
</evidence>
<feature type="transmembrane region" description="Helical" evidence="1">
    <location>
        <begin position="51"/>
        <end position="76"/>
    </location>
</feature>
<organism evidence="3 4">
    <name type="scientific">Flexibacter flexilis DSM 6793</name>
    <dbReference type="NCBI Taxonomy" id="927664"/>
    <lineage>
        <taxon>Bacteria</taxon>
        <taxon>Pseudomonadati</taxon>
        <taxon>Bacteroidota</taxon>
        <taxon>Cytophagia</taxon>
        <taxon>Cytophagales</taxon>
        <taxon>Flexibacteraceae</taxon>
        <taxon>Flexibacter</taxon>
    </lineage>
</organism>
<dbReference type="Pfam" id="PF13239">
    <property type="entry name" value="2TM"/>
    <property type="match status" value="1"/>
</dbReference>